<sequence>MTQLFLGCILCFNVINSGFIIERSKDANQIIYSIQTDEEGHLKDNPITIYWVKHTENGRISSLTWIQQKYAYGLHFLSKTKENATFHFVSYAKQIFTVKKADDNTFYVVTQIQKEEFVLNKIYIHLVGSSFWFPQIPKIELFGVNLKTGTHVIKTLYLTK</sequence>
<accession>A0ABX0EVN1</accession>
<evidence type="ECO:0000313" key="2">
    <source>
        <dbReference type="EMBL" id="NGZ43632.1"/>
    </source>
</evidence>
<keyword evidence="3" id="KW-1185">Reference proteome</keyword>
<dbReference type="EMBL" id="SEWW01000002">
    <property type="protein sequence ID" value="NGZ43632.1"/>
    <property type="molecule type" value="Genomic_DNA"/>
</dbReference>
<dbReference type="InterPro" id="IPR032269">
    <property type="entry name" value="DUF4833"/>
</dbReference>
<dbReference type="Pfam" id="PF16117">
    <property type="entry name" value="DUF4833"/>
    <property type="match status" value="1"/>
</dbReference>
<dbReference type="Proteomes" id="UP001318301">
    <property type="component" value="Unassembled WGS sequence"/>
</dbReference>
<feature type="domain" description="DUF4833" evidence="1">
    <location>
        <begin position="19"/>
        <end position="154"/>
    </location>
</feature>
<proteinExistence type="predicted"/>
<organism evidence="2 3">
    <name type="scientific">Aquirufa beregesia</name>
    <dbReference type="NCBI Taxonomy" id="2516556"/>
    <lineage>
        <taxon>Bacteria</taxon>
        <taxon>Pseudomonadati</taxon>
        <taxon>Bacteroidota</taxon>
        <taxon>Cytophagia</taxon>
        <taxon>Cytophagales</taxon>
        <taxon>Flectobacillaceae</taxon>
        <taxon>Aquirufa</taxon>
    </lineage>
</organism>
<name>A0ABX0EVN1_9BACT</name>
<dbReference type="RefSeq" id="WP_166229131.1">
    <property type="nucleotide sequence ID" value="NZ_CBCSIJ010000005.1"/>
</dbReference>
<evidence type="ECO:0000313" key="3">
    <source>
        <dbReference type="Proteomes" id="UP001318301"/>
    </source>
</evidence>
<evidence type="ECO:0000259" key="1">
    <source>
        <dbReference type="Pfam" id="PF16117"/>
    </source>
</evidence>
<comment type="caution">
    <text evidence="2">The sequence shown here is derived from an EMBL/GenBank/DDBJ whole genome shotgun (WGS) entry which is preliminary data.</text>
</comment>
<reference evidence="2 3" key="1">
    <citation type="submission" date="2019-02" db="EMBL/GenBank/DDBJ databases">
        <title>Genome of a new Bacteroidetes strain.</title>
        <authorList>
            <person name="Pitt A."/>
        </authorList>
    </citation>
    <scope>NUCLEOTIDE SEQUENCE [LARGE SCALE GENOMIC DNA]</scope>
    <source>
        <strain evidence="2 3">50C-KIRBA</strain>
    </source>
</reference>
<gene>
    <name evidence="2" type="ORF">EWU23_04000</name>
</gene>
<protein>
    <submittedName>
        <fullName evidence="2">DUF4833 domain-containing protein</fullName>
    </submittedName>
</protein>